<dbReference type="Gene3D" id="1.10.10.10">
    <property type="entry name" value="Winged helix-like DNA-binding domain superfamily/Winged helix DNA-binding domain"/>
    <property type="match status" value="1"/>
</dbReference>
<dbReference type="RefSeq" id="WP_214377698.1">
    <property type="nucleotide sequence ID" value="NZ_CP075566.1"/>
</dbReference>
<evidence type="ECO:0000259" key="5">
    <source>
        <dbReference type="PROSITE" id="PS50931"/>
    </source>
</evidence>
<reference evidence="6 7" key="1">
    <citation type="submission" date="2021-05" db="EMBL/GenBank/DDBJ databases">
        <title>Complete genome of the cytokinin-producing biocontrol strain Pseudomonas fluorescens G20-18.</title>
        <authorList>
            <person name="Nielsen T.K."/>
            <person name="Mekureyaw M.F."/>
            <person name="Hansen L.H."/>
            <person name="Nicolaisen M.H."/>
            <person name="Roitsch T.G."/>
            <person name="Hennessy R.C."/>
        </authorList>
    </citation>
    <scope>NUCLEOTIDE SEQUENCE [LARGE SCALE GENOMIC DNA]</scope>
    <source>
        <strain evidence="6 7">G20-18</strain>
    </source>
</reference>
<gene>
    <name evidence="6" type="ORF">KJF94_18465</name>
</gene>
<dbReference type="EMBL" id="CP075566">
    <property type="protein sequence ID" value="QVW21869.1"/>
    <property type="molecule type" value="Genomic_DNA"/>
</dbReference>
<keyword evidence="4" id="KW-0804">Transcription</keyword>
<comment type="similarity">
    <text evidence="1">Belongs to the LysR transcriptional regulatory family.</text>
</comment>
<dbReference type="PANTHER" id="PTHR30537">
    <property type="entry name" value="HTH-TYPE TRANSCRIPTIONAL REGULATOR"/>
    <property type="match status" value="1"/>
</dbReference>
<keyword evidence="7" id="KW-1185">Reference proteome</keyword>
<keyword evidence="3" id="KW-0238">DNA-binding</keyword>
<accession>A0ABX8EQD3</accession>
<evidence type="ECO:0000256" key="2">
    <source>
        <dbReference type="ARBA" id="ARBA00023015"/>
    </source>
</evidence>
<dbReference type="InterPro" id="IPR005119">
    <property type="entry name" value="LysR_subst-bd"/>
</dbReference>
<evidence type="ECO:0000256" key="3">
    <source>
        <dbReference type="ARBA" id="ARBA00023125"/>
    </source>
</evidence>
<dbReference type="InterPro" id="IPR036390">
    <property type="entry name" value="WH_DNA-bd_sf"/>
</dbReference>
<evidence type="ECO:0000256" key="4">
    <source>
        <dbReference type="ARBA" id="ARBA00023163"/>
    </source>
</evidence>
<dbReference type="Pfam" id="PF03466">
    <property type="entry name" value="LysR_substrate"/>
    <property type="match status" value="1"/>
</dbReference>
<organism evidence="6 7">
    <name type="scientific">Pseudomonas hormoni</name>
    <dbReference type="NCBI Taxonomy" id="3093767"/>
    <lineage>
        <taxon>Bacteria</taxon>
        <taxon>Pseudomonadati</taxon>
        <taxon>Pseudomonadota</taxon>
        <taxon>Gammaproteobacteria</taxon>
        <taxon>Pseudomonadales</taxon>
        <taxon>Pseudomonadaceae</taxon>
        <taxon>Pseudomonas</taxon>
    </lineage>
</organism>
<evidence type="ECO:0000313" key="7">
    <source>
        <dbReference type="Proteomes" id="UP000681155"/>
    </source>
</evidence>
<dbReference type="InterPro" id="IPR036388">
    <property type="entry name" value="WH-like_DNA-bd_sf"/>
</dbReference>
<dbReference type="SUPFAM" id="SSF53850">
    <property type="entry name" value="Periplasmic binding protein-like II"/>
    <property type="match status" value="1"/>
</dbReference>
<dbReference type="Proteomes" id="UP000681155">
    <property type="component" value="Chromosome"/>
</dbReference>
<evidence type="ECO:0000313" key="6">
    <source>
        <dbReference type="EMBL" id="QVW21869.1"/>
    </source>
</evidence>
<evidence type="ECO:0000256" key="1">
    <source>
        <dbReference type="ARBA" id="ARBA00009437"/>
    </source>
</evidence>
<dbReference type="InterPro" id="IPR058163">
    <property type="entry name" value="LysR-type_TF_proteobact-type"/>
</dbReference>
<proteinExistence type="inferred from homology"/>
<protein>
    <submittedName>
        <fullName evidence="6">LysR family transcriptional regulator</fullName>
    </submittedName>
</protein>
<dbReference type="InterPro" id="IPR000847">
    <property type="entry name" value="LysR_HTH_N"/>
</dbReference>
<dbReference type="CDD" id="cd08422">
    <property type="entry name" value="PBP2_CrgA_like"/>
    <property type="match status" value="1"/>
</dbReference>
<dbReference type="PROSITE" id="PS50931">
    <property type="entry name" value="HTH_LYSR"/>
    <property type="match status" value="1"/>
</dbReference>
<feature type="domain" description="HTH lysR-type" evidence="5">
    <location>
        <begin position="1"/>
        <end position="61"/>
    </location>
</feature>
<dbReference type="Gene3D" id="3.40.190.290">
    <property type="match status" value="1"/>
</dbReference>
<dbReference type="PANTHER" id="PTHR30537:SF72">
    <property type="entry name" value="LYSR FAMILY TRANSCRIPTIONAL REGULATOR"/>
    <property type="match status" value="1"/>
</dbReference>
<name>A0ABX8EQD3_9PSED</name>
<dbReference type="SUPFAM" id="SSF46785">
    <property type="entry name" value="Winged helix' DNA-binding domain"/>
    <property type="match status" value="1"/>
</dbReference>
<sequence length="313" mass="34766">MTSDMLSNIELFIRVAEAASFSEAARRMGISSAAVSKNIARLETKLGTRLFQRSTRSLTLTEAGEAFFQKVAGSLDTIQSAISELGESRELPAGRLRVNLAPSFAYDYILPLLKTFKQRYPNVVPDWHLEIRRVDLIRDGFDVAIGGGIELSPEVVARELAKLHLVAVASPEWLEGKVSPVMPEDLQGQEGIVARSTDTGRLRSWTLRNAAKETFDLDLKATVIMNDPEALCSCARMGLGVALVPLERAWPWLQRGELIRLLPDWYVDLGSISVYYPARKALPAKTRVFIDFLVEHFQGKISDQFSATSELNT</sequence>
<dbReference type="Pfam" id="PF00126">
    <property type="entry name" value="HTH_1"/>
    <property type="match status" value="1"/>
</dbReference>
<dbReference type="PRINTS" id="PR00039">
    <property type="entry name" value="HTHLYSR"/>
</dbReference>
<keyword evidence="2" id="KW-0805">Transcription regulation</keyword>